<dbReference type="RefSeq" id="WP_021708761.1">
    <property type="nucleotide sequence ID" value="NZ_BAOB01000523.1"/>
</dbReference>
<comment type="caution">
    <text evidence="2">The sequence shown here is derived from an EMBL/GenBank/DDBJ whole genome shotgun (WGS) entry which is preliminary data.</text>
</comment>
<reference evidence="2 3" key="1">
    <citation type="submission" date="2013-09" db="EMBL/GenBank/DDBJ databases">
        <title>Whole genome shotgun sequence of Vibrio azureus NBRC 104587.</title>
        <authorList>
            <person name="Isaki S."/>
            <person name="Hosoyama A."/>
            <person name="Numata M."/>
            <person name="Hashimoto M."/>
            <person name="Hosoyama Y."/>
            <person name="Tsuchikane K."/>
            <person name="Noguchi M."/>
            <person name="Hirakata S."/>
            <person name="Ichikawa N."/>
            <person name="Ohji S."/>
            <person name="Yamazoe A."/>
            <person name="Fujita N."/>
        </authorList>
    </citation>
    <scope>NUCLEOTIDE SEQUENCE [LARGE SCALE GENOMIC DNA]</scope>
    <source>
        <strain evidence="2 3">NBRC 104587</strain>
    </source>
</reference>
<proteinExistence type="predicted"/>
<evidence type="ECO:0000313" key="3">
    <source>
        <dbReference type="Proteomes" id="UP000016567"/>
    </source>
</evidence>
<dbReference type="AlphaFoldDB" id="U3C980"/>
<sequence length="123" mass="13834">MNEKRRREKAAARAQRLRDKRKASGNKDIRVTLSQNEIVMLADICQFFSYPGTAYTQVEALQSLIHRVHAEIPKIENELGCCGQCGEPLPLGCAKLREGGLFYGDAMCWHTTNRVRIIPSGDD</sequence>
<dbReference type="STRING" id="1219077.VAZ01S_017_00790"/>
<dbReference type="EMBL" id="BATL01000017">
    <property type="protein sequence ID" value="GAD74983.1"/>
    <property type="molecule type" value="Genomic_DNA"/>
</dbReference>
<feature type="compositionally biased region" description="Basic and acidic residues" evidence="1">
    <location>
        <begin position="1"/>
        <end position="11"/>
    </location>
</feature>
<accession>U3C980</accession>
<evidence type="ECO:0000256" key="1">
    <source>
        <dbReference type="SAM" id="MobiDB-lite"/>
    </source>
</evidence>
<dbReference type="Proteomes" id="UP000016567">
    <property type="component" value="Unassembled WGS sequence"/>
</dbReference>
<dbReference type="OrthoDB" id="6539952at2"/>
<organism evidence="2 3">
    <name type="scientific">Vibrio azureus NBRC 104587</name>
    <dbReference type="NCBI Taxonomy" id="1219077"/>
    <lineage>
        <taxon>Bacteria</taxon>
        <taxon>Pseudomonadati</taxon>
        <taxon>Pseudomonadota</taxon>
        <taxon>Gammaproteobacteria</taxon>
        <taxon>Vibrionales</taxon>
        <taxon>Vibrionaceae</taxon>
        <taxon>Vibrio</taxon>
    </lineage>
</organism>
<feature type="region of interest" description="Disordered" evidence="1">
    <location>
        <begin position="1"/>
        <end position="26"/>
    </location>
</feature>
<name>U3C980_9VIBR</name>
<dbReference type="eggNOG" id="ENOG5031PRK">
    <property type="taxonomic scope" value="Bacteria"/>
</dbReference>
<gene>
    <name evidence="2" type="ORF">VAZ01S_017_00790</name>
</gene>
<keyword evidence="3" id="KW-1185">Reference proteome</keyword>
<protein>
    <submittedName>
        <fullName evidence="2">Uncharacterized protein</fullName>
    </submittedName>
</protein>
<evidence type="ECO:0000313" key="2">
    <source>
        <dbReference type="EMBL" id="GAD74983.1"/>
    </source>
</evidence>